<evidence type="ECO:0000313" key="12">
    <source>
        <dbReference type="EMBL" id="MDJ1158903.1"/>
    </source>
</evidence>
<dbReference type="PANTHER" id="PTHR33540">
    <property type="entry name" value="TRNA THREONYLCARBAMOYLADENOSINE BIOSYNTHESIS PROTEIN TSAE"/>
    <property type="match status" value="1"/>
</dbReference>
<evidence type="ECO:0000256" key="1">
    <source>
        <dbReference type="ARBA" id="ARBA00004496"/>
    </source>
</evidence>
<sequence length="501" mass="54783">MVLPDEAATLRLAGVLAGELKANDLVTLSGDLGAGKTTFARALVRALAGDPELEVPSPTFTLMQLYEMAWGTVVHADLYRIGGPEELEGLGWDEAADGALVLVEWPDRAGGELNADRLDIAFRLMPQAGSTQRLVVLTGHGAWVPRLERLKGIRTLLDRTGWGDASRVVIQGDASTRQFERLTKPSGETAILMIAPPRVPGPPVRRGKPYHVIARLSDTVHAFIAIDKGLRALGFSAPRIYGADPDAHLVLVEDLGTEPIVGPDGPIAERYGEGVLALAKLHTTTLPDVLPVTEGRDHVIPPYDLEALLIEAELLLEWYAPHMAQKPVSAVARSEFVSLWTRLLAEVVAAPATWTLRDFHSPNLFWLPEREGVARLGMIDFQDTVLGHPAYDLVSLLQDARVDVPVELELKLLAAYAQARRAHDSAFDLAAFTRAYAVLGAQRATKILGGFTRLDRRDGKPAYLRHMPRIEGYLGRNLAHPALADLRRWYETHLPQLVADA</sequence>
<dbReference type="SUPFAM" id="SSF56112">
    <property type="entry name" value="Protein kinase-like (PK-like)"/>
    <property type="match status" value="1"/>
</dbReference>
<keyword evidence="6" id="KW-0479">Metal-binding</keyword>
<evidence type="ECO:0000256" key="8">
    <source>
        <dbReference type="ARBA" id="ARBA00022840"/>
    </source>
</evidence>
<dbReference type="NCBIfam" id="TIGR00150">
    <property type="entry name" value="T6A_YjeE"/>
    <property type="match status" value="1"/>
</dbReference>
<dbReference type="Gene3D" id="3.40.50.300">
    <property type="entry name" value="P-loop containing nucleotide triphosphate hydrolases"/>
    <property type="match status" value="1"/>
</dbReference>
<gene>
    <name evidence="12" type="primary">tsaE</name>
    <name evidence="12" type="ORF">QNA08_11720</name>
</gene>
<accession>A0ABT7AHS3</accession>
<feature type="domain" description="Aminoglycoside phosphotransferase" evidence="11">
    <location>
        <begin position="169"/>
        <end position="422"/>
    </location>
</feature>
<dbReference type="InterPro" id="IPR012180">
    <property type="entry name" value="Bifunc_ATPase/PTrfase"/>
</dbReference>
<dbReference type="InterPro" id="IPR011009">
    <property type="entry name" value="Kinase-like_dom_sf"/>
</dbReference>
<comment type="subcellular location">
    <subcellularLocation>
        <location evidence="1">Cytoplasm</location>
    </subcellularLocation>
</comment>
<evidence type="ECO:0000256" key="9">
    <source>
        <dbReference type="ARBA" id="ARBA00022842"/>
    </source>
</evidence>
<evidence type="ECO:0000256" key="10">
    <source>
        <dbReference type="ARBA" id="ARBA00032441"/>
    </source>
</evidence>
<dbReference type="Gene3D" id="3.90.1200.10">
    <property type="match status" value="1"/>
</dbReference>
<evidence type="ECO:0000256" key="5">
    <source>
        <dbReference type="ARBA" id="ARBA00022694"/>
    </source>
</evidence>
<proteinExistence type="inferred from homology"/>
<keyword evidence="5" id="KW-0819">tRNA processing</keyword>
<dbReference type="SUPFAM" id="SSF52540">
    <property type="entry name" value="P-loop containing nucleoside triphosphate hydrolases"/>
    <property type="match status" value="1"/>
</dbReference>
<dbReference type="PIRSF" id="PIRSF036599">
    <property type="entry name" value="AtpPhos"/>
    <property type="match status" value="1"/>
</dbReference>
<evidence type="ECO:0000256" key="7">
    <source>
        <dbReference type="ARBA" id="ARBA00022741"/>
    </source>
</evidence>
<keyword evidence="9" id="KW-0460">Magnesium</keyword>
<dbReference type="EMBL" id="JASJEV010000006">
    <property type="protein sequence ID" value="MDJ1158903.1"/>
    <property type="molecule type" value="Genomic_DNA"/>
</dbReference>
<dbReference type="Gene3D" id="3.30.200.20">
    <property type="entry name" value="Phosphorylase Kinase, domain 1"/>
    <property type="match status" value="1"/>
</dbReference>
<evidence type="ECO:0000259" key="11">
    <source>
        <dbReference type="Pfam" id="PF01636"/>
    </source>
</evidence>
<keyword evidence="4" id="KW-0963">Cytoplasm</keyword>
<dbReference type="InterPro" id="IPR027417">
    <property type="entry name" value="P-loop_NTPase"/>
</dbReference>
<comment type="similarity">
    <text evidence="2">Belongs to the TsaE family.</text>
</comment>
<evidence type="ECO:0000256" key="6">
    <source>
        <dbReference type="ARBA" id="ARBA00022723"/>
    </source>
</evidence>
<reference evidence="12 13" key="1">
    <citation type="submission" date="2023-05" db="EMBL/GenBank/DDBJ databases">
        <title>Chelatococcus sp. nov., a moderately thermophilic bacterium isolated from hot spring microbial mat.</title>
        <authorList>
            <person name="Hu C.-J."/>
            <person name="Li W.-J."/>
        </authorList>
    </citation>
    <scope>NUCLEOTIDE SEQUENCE [LARGE SCALE GENOMIC DNA]</scope>
    <source>
        <strain evidence="12 13">SYSU G07232</strain>
    </source>
</reference>
<dbReference type="InterPro" id="IPR002575">
    <property type="entry name" value="Aminoglycoside_PTrfase"/>
</dbReference>
<evidence type="ECO:0000256" key="3">
    <source>
        <dbReference type="ARBA" id="ARBA00019010"/>
    </source>
</evidence>
<dbReference type="PANTHER" id="PTHR33540:SF2">
    <property type="entry name" value="TRNA THREONYLCARBAMOYLADENOSINE BIOSYNTHESIS PROTEIN TSAE"/>
    <property type="match status" value="1"/>
</dbReference>
<keyword evidence="8" id="KW-0067">ATP-binding</keyword>
<keyword evidence="13" id="KW-1185">Reference proteome</keyword>
<dbReference type="Proteomes" id="UP001321492">
    <property type="component" value="Unassembled WGS sequence"/>
</dbReference>
<comment type="caution">
    <text evidence="12">The sequence shown here is derived from an EMBL/GenBank/DDBJ whole genome shotgun (WGS) entry which is preliminary data.</text>
</comment>
<name>A0ABT7AHS3_9HYPH</name>
<dbReference type="InterPro" id="IPR003442">
    <property type="entry name" value="T6A_TsaE"/>
</dbReference>
<evidence type="ECO:0000256" key="4">
    <source>
        <dbReference type="ARBA" id="ARBA00022490"/>
    </source>
</evidence>
<evidence type="ECO:0000256" key="2">
    <source>
        <dbReference type="ARBA" id="ARBA00007599"/>
    </source>
</evidence>
<organism evidence="12 13">
    <name type="scientific">Chelatococcus albus</name>
    <dbReference type="NCBI Taxonomy" id="3047466"/>
    <lineage>
        <taxon>Bacteria</taxon>
        <taxon>Pseudomonadati</taxon>
        <taxon>Pseudomonadota</taxon>
        <taxon>Alphaproteobacteria</taxon>
        <taxon>Hyphomicrobiales</taxon>
        <taxon>Chelatococcaceae</taxon>
        <taxon>Chelatococcus</taxon>
    </lineage>
</organism>
<evidence type="ECO:0000313" key="13">
    <source>
        <dbReference type="Proteomes" id="UP001321492"/>
    </source>
</evidence>
<protein>
    <recommendedName>
        <fullName evidence="3">tRNA threonylcarbamoyladenosine biosynthesis protein TsaE</fullName>
    </recommendedName>
    <alternativeName>
        <fullName evidence="10">t(6)A37 threonylcarbamoyladenosine biosynthesis protein TsaE</fullName>
    </alternativeName>
</protein>
<dbReference type="Pfam" id="PF02367">
    <property type="entry name" value="TsaE"/>
    <property type="match status" value="1"/>
</dbReference>
<dbReference type="Pfam" id="PF01636">
    <property type="entry name" value="APH"/>
    <property type="match status" value="1"/>
</dbReference>
<keyword evidence="7" id="KW-0547">Nucleotide-binding</keyword>